<proteinExistence type="predicted"/>
<evidence type="ECO:0000313" key="3">
    <source>
        <dbReference type="EMBL" id="MBD3870852.1"/>
    </source>
</evidence>
<feature type="coiled-coil region" evidence="1">
    <location>
        <begin position="105"/>
        <end position="139"/>
    </location>
</feature>
<name>A0A8J6XXL8_9BACT</name>
<dbReference type="AlphaFoldDB" id="A0A8J6XXL8"/>
<sequence>MSEFAPMDILGKKFAKKLHGYAELEVHEYLTELARVMEGLLRERGELRQRVHHMEQELSAFRERESALKEALVAAQRSAETTIEVARAEGQRIVDEGHSLAERLVEEANQRALNIESLISDLRNRRREVRSELNRMVELLGGLIRDDQRREREEPSTPQLATFLRPTAAKTENGG</sequence>
<organism evidence="3 4">
    <name type="scientific">Candidatus Sulfomarinibacter kjeldsenii</name>
    <dbReference type="NCBI Taxonomy" id="2885994"/>
    <lineage>
        <taxon>Bacteria</taxon>
        <taxon>Pseudomonadati</taxon>
        <taxon>Acidobacteriota</taxon>
        <taxon>Thermoanaerobaculia</taxon>
        <taxon>Thermoanaerobaculales</taxon>
        <taxon>Candidatus Sulfomarinibacteraceae</taxon>
        <taxon>Candidatus Sulfomarinibacter</taxon>
    </lineage>
</organism>
<dbReference type="Pfam" id="PF05103">
    <property type="entry name" value="DivIVA"/>
    <property type="match status" value="1"/>
</dbReference>
<dbReference type="Gene3D" id="1.20.5.2950">
    <property type="match status" value="1"/>
</dbReference>
<evidence type="ECO:0000256" key="2">
    <source>
        <dbReference type="SAM" id="MobiDB-lite"/>
    </source>
</evidence>
<gene>
    <name evidence="3" type="ORF">IFJ97_05775</name>
</gene>
<keyword evidence="1" id="KW-0175">Coiled coil</keyword>
<dbReference type="Gene3D" id="6.10.250.660">
    <property type="match status" value="1"/>
</dbReference>
<feature type="region of interest" description="Disordered" evidence="2">
    <location>
        <begin position="146"/>
        <end position="175"/>
    </location>
</feature>
<comment type="caution">
    <text evidence="3">The sequence shown here is derived from an EMBL/GenBank/DDBJ whole genome shotgun (WGS) entry which is preliminary data.</text>
</comment>
<reference evidence="3 4" key="1">
    <citation type="submission" date="2020-08" db="EMBL/GenBank/DDBJ databases">
        <title>Acidobacteriota in marine sediments use diverse sulfur dissimilation pathways.</title>
        <authorList>
            <person name="Wasmund K."/>
        </authorList>
    </citation>
    <scope>NUCLEOTIDE SEQUENCE [LARGE SCALE GENOMIC DNA]</scope>
    <source>
        <strain evidence="3">MAG AM3-A</strain>
    </source>
</reference>
<dbReference type="PANTHER" id="PTHR35794">
    <property type="entry name" value="CELL DIVISION PROTEIN DIVIVA"/>
    <property type="match status" value="1"/>
</dbReference>
<dbReference type="InterPro" id="IPR007793">
    <property type="entry name" value="DivIVA_fam"/>
</dbReference>
<dbReference type="EMBL" id="JACXWA010000096">
    <property type="protein sequence ID" value="MBD3870852.1"/>
    <property type="molecule type" value="Genomic_DNA"/>
</dbReference>
<dbReference type="PANTHER" id="PTHR35794:SF2">
    <property type="entry name" value="CELL DIVISION PROTEIN DIVIVA"/>
    <property type="match status" value="1"/>
</dbReference>
<feature type="coiled-coil region" evidence="1">
    <location>
        <begin position="30"/>
        <end position="64"/>
    </location>
</feature>
<dbReference type="Proteomes" id="UP000598633">
    <property type="component" value="Unassembled WGS sequence"/>
</dbReference>
<evidence type="ECO:0000313" key="4">
    <source>
        <dbReference type="Proteomes" id="UP000598633"/>
    </source>
</evidence>
<evidence type="ECO:0000256" key="1">
    <source>
        <dbReference type="SAM" id="Coils"/>
    </source>
</evidence>
<feature type="compositionally biased region" description="Basic and acidic residues" evidence="2">
    <location>
        <begin position="146"/>
        <end position="155"/>
    </location>
</feature>
<accession>A0A8J6XXL8</accession>
<protein>
    <submittedName>
        <fullName evidence="3">DivIVA domain-containing protein</fullName>
    </submittedName>
</protein>